<keyword evidence="3" id="KW-1185">Reference proteome</keyword>
<protein>
    <submittedName>
        <fullName evidence="2">Uncharacterized protein</fullName>
    </submittedName>
</protein>
<dbReference type="OrthoDB" id="113901at2759"/>
<dbReference type="EMBL" id="NBNE01015966">
    <property type="protein sequence ID" value="OWY93504.1"/>
    <property type="molecule type" value="Genomic_DNA"/>
</dbReference>
<dbReference type="SUPFAM" id="SSF50630">
    <property type="entry name" value="Acid proteases"/>
    <property type="match status" value="1"/>
</dbReference>
<evidence type="ECO:0000256" key="1">
    <source>
        <dbReference type="SAM" id="MobiDB-lite"/>
    </source>
</evidence>
<name>A0A225UK51_9STRA</name>
<feature type="region of interest" description="Disordered" evidence="1">
    <location>
        <begin position="90"/>
        <end position="147"/>
    </location>
</feature>
<accession>A0A225UK51</accession>
<organism evidence="2 3">
    <name type="scientific">Phytophthora megakarya</name>
    <dbReference type="NCBI Taxonomy" id="4795"/>
    <lineage>
        <taxon>Eukaryota</taxon>
        <taxon>Sar</taxon>
        <taxon>Stramenopiles</taxon>
        <taxon>Oomycota</taxon>
        <taxon>Peronosporomycetes</taxon>
        <taxon>Peronosporales</taxon>
        <taxon>Peronosporaceae</taxon>
        <taxon>Phytophthora</taxon>
    </lineage>
</organism>
<proteinExistence type="predicted"/>
<dbReference type="InterPro" id="IPR021109">
    <property type="entry name" value="Peptidase_aspartic_dom_sf"/>
</dbReference>
<dbReference type="Proteomes" id="UP000198211">
    <property type="component" value="Unassembled WGS sequence"/>
</dbReference>
<dbReference type="AlphaFoldDB" id="A0A225UK51"/>
<feature type="compositionally biased region" description="Basic and acidic residues" evidence="1">
    <location>
        <begin position="106"/>
        <end position="127"/>
    </location>
</feature>
<gene>
    <name evidence="2" type="ORF">PHMEG_00037082</name>
</gene>
<comment type="caution">
    <text evidence="2">The sequence shown here is derived from an EMBL/GenBank/DDBJ whole genome shotgun (WGS) entry which is preliminary data.</text>
</comment>
<dbReference type="Gene3D" id="2.40.70.10">
    <property type="entry name" value="Acid Proteases"/>
    <property type="match status" value="1"/>
</dbReference>
<evidence type="ECO:0000313" key="2">
    <source>
        <dbReference type="EMBL" id="OWY93504.1"/>
    </source>
</evidence>
<sequence length="434" mass="48651">MDLKESDVDARVLSYFQRFAEINGLEEIFSGAKGEAENTLSVGRIRRLAGASSIQELYALVYDKAVEHERYFQQNKRMGMTAKDKPALLKSAKDAGKAAASSKKPGNHEPNKKLTPEKTERKVEKKTAIKNGKKPASSKEPPSPCPKYQEMHWLSGCTNATDTEKVVLRQKLRETAKARKSRTKRLKKLLPSTSRTVTINGVLELPCCPDTGSDHTVISQSQWELLLEADPSVQAIPLDQPVRSLAYGSHPVVATKQAMLHILIHTAAGPVRPSEAVSCLIMEEDDDEFILGRNLLVSWGIDVDRQLEQLAVHVDDETSGDPFELEADELPGNPNHFASDEEVRAAVEVLIERALLQGFPADNRLRTIVHMYDVWRLELPDDPLVRVPPLEVRLKDGSKPCKCKPRKYLPHIRQFLREFNATLVELGWIYENPT</sequence>
<reference evidence="3" key="1">
    <citation type="submission" date="2017-03" db="EMBL/GenBank/DDBJ databases">
        <title>Phytopthora megakarya and P. palmivora, two closely related causual agents of cacao black pod achieved similar genome size and gene model numbers by different mechanisms.</title>
        <authorList>
            <person name="Ali S."/>
            <person name="Shao J."/>
            <person name="Larry D.J."/>
            <person name="Kronmiller B."/>
            <person name="Shen D."/>
            <person name="Strem M.D."/>
            <person name="Melnick R.L."/>
            <person name="Guiltinan M.J."/>
            <person name="Tyler B.M."/>
            <person name="Meinhardt L.W."/>
            <person name="Bailey B.A."/>
        </authorList>
    </citation>
    <scope>NUCLEOTIDE SEQUENCE [LARGE SCALE GENOMIC DNA]</scope>
    <source>
        <strain evidence="3">zdho120</strain>
    </source>
</reference>
<evidence type="ECO:0000313" key="3">
    <source>
        <dbReference type="Proteomes" id="UP000198211"/>
    </source>
</evidence>
<feature type="non-terminal residue" evidence="2">
    <location>
        <position position="434"/>
    </location>
</feature>